<sequence>MRYYRNSRYGHEGRKLYRSRYGLILGVCQGIATWAELPVWVVRVGVIILAASTAFFPVAFCYLLAALLMEPEPVRGNY</sequence>
<keyword evidence="1" id="KW-0472">Membrane</keyword>
<dbReference type="Proteomes" id="UP000007939">
    <property type="component" value="Chromosome"/>
</dbReference>
<proteinExistence type="predicted"/>
<keyword evidence="1" id="KW-0812">Transmembrane</keyword>
<dbReference type="STRING" id="760011.Spico_0142"/>
<evidence type="ECO:0000259" key="2">
    <source>
        <dbReference type="Pfam" id="PF04024"/>
    </source>
</evidence>
<accession>F4GJV5</accession>
<keyword evidence="4" id="KW-1185">Reference proteome</keyword>
<evidence type="ECO:0000313" key="3">
    <source>
        <dbReference type="EMBL" id="AEC01380.1"/>
    </source>
</evidence>
<evidence type="ECO:0000256" key="1">
    <source>
        <dbReference type="SAM" id="Phobius"/>
    </source>
</evidence>
<reference evidence="3 4" key="2">
    <citation type="journal article" date="2012" name="Stand. Genomic Sci.">
        <title>Complete genome sequence of the termite hindgut bacterium Spirochaeta coccoides type strain (SPN1(T)), reclassification in the genus Sphaerochaeta as Sphaerochaeta coccoides comb. nov. and emendations of the family Spirochaetaceae and the genus Sphaerochaeta.</title>
        <authorList>
            <person name="Abt B."/>
            <person name="Han C."/>
            <person name="Scheuner C."/>
            <person name="Lu M."/>
            <person name="Lapidus A."/>
            <person name="Nolan M."/>
            <person name="Lucas S."/>
            <person name="Hammon N."/>
            <person name="Deshpande S."/>
            <person name="Cheng J.F."/>
            <person name="Tapia R."/>
            <person name="Goodwin L.A."/>
            <person name="Pitluck S."/>
            <person name="Liolios K."/>
            <person name="Pagani I."/>
            <person name="Ivanova N."/>
            <person name="Mavromatis K."/>
            <person name="Mikhailova N."/>
            <person name="Huntemann M."/>
            <person name="Pati A."/>
            <person name="Chen A."/>
            <person name="Palaniappan K."/>
            <person name="Land M."/>
            <person name="Hauser L."/>
            <person name="Brambilla E.M."/>
            <person name="Rohde M."/>
            <person name="Spring S."/>
            <person name="Gronow S."/>
            <person name="Goker M."/>
            <person name="Woyke T."/>
            <person name="Bristow J."/>
            <person name="Eisen J.A."/>
            <person name="Markowitz V."/>
            <person name="Hugenholtz P."/>
            <person name="Kyrpides N.C."/>
            <person name="Klenk H.P."/>
            <person name="Detter J.C."/>
        </authorList>
    </citation>
    <scope>NUCLEOTIDE SEQUENCE [LARGE SCALE GENOMIC DNA]</scope>
    <source>
        <strain evidence="4">ATCC BAA-1237 / DSM 17374 / SPN1</strain>
    </source>
</reference>
<dbReference type="OrthoDB" id="7359894at2"/>
<dbReference type="InterPro" id="IPR007168">
    <property type="entry name" value="Phageshock_PspC_N"/>
</dbReference>
<feature type="transmembrane region" description="Helical" evidence="1">
    <location>
        <begin position="21"/>
        <end position="41"/>
    </location>
</feature>
<dbReference type="AlphaFoldDB" id="F4GJV5"/>
<feature type="transmembrane region" description="Helical" evidence="1">
    <location>
        <begin position="47"/>
        <end position="69"/>
    </location>
</feature>
<dbReference type="KEGG" id="scc:Spico_0142"/>
<dbReference type="Pfam" id="PF04024">
    <property type="entry name" value="PspC"/>
    <property type="match status" value="1"/>
</dbReference>
<gene>
    <name evidence="3" type="ordered locus">Spico_0142</name>
</gene>
<feature type="domain" description="Phage shock protein PspC N-terminal" evidence="2">
    <location>
        <begin position="14"/>
        <end position="71"/>
    </location>
</feature>
<dbReference type="EMBL" id="CP002659">
    <property type="protein sequence ID" value="AEC01380.1"/>
    <property type="molecule type" value="Genomic_DNA"/>
</dbReference>
<dbReference type="eggNOG" id="COG1983">
    <property type="taxonomic scope" value="Bacteria"/>
</dbReference>
<protein>
    <submittedName>
        <fullName evidence="3">PspC domain protein</fullName>
    </submittedName>
</protein>
<evidence type="ECO:0000313" key="4">
    <source>
        <dbReference type="Proteomes" id="UP000007939"/>
    </source>
</evidence>
<dbReference type="RefSeq" id="WP_013738776.1">
    <property type="nucleotide sequence ID" value="NC_015436.1"/>
</dbReference>
<organism evidence="3 4">
    <name type="scientific">Parasphaerochaeta coccoides (strain ATCC BAA-1237 / DSM 17374 / SPN1)</name>
    <name type="common">Sphaerochaeta coccoides</name>
    <dbReference type="NCBI Taxonomy" id="760011"/>
    <lineage>
        <taxon>Bacteria</taxon>
        <taxon>Pseudomonadati</taxon>
        <taxon>Spirochaetota</taxon>
        <taxon>Spirochaetia</taxon>
        <taxon>Spirochaetales</taxon>
        <taxon>Sphaerochaetaceae</taxon>
        <taxon>Parasphaerochaeta</taxon>
    </lineage>
</organism>
<name>F4GJV5_PARC1</name>
<dbReference type="HOGENOM" id="CLU_2791835_0_0_12"/>
<keyword evidence="1" id="KW-1133">Transmembrane helix</keyword>
<reference evidence="4" key="1">
    <citation type="submission" date="2011-04" db="EMBL/GenBank/DDBJ databases">
        <title>The complete genome of Spirochaeta coccoides DSM 17374.</title>
        <authorList>
            <person name="Lucas S."/>
            <person name="Copeland A."/>
            <person name="Lapidus A."/>
            <person name="Bruce D."/>
            <person name="Goodwin L."/>
            <person name="Pitluck S."/>
            <person name="Peters L."/>
            <person name="Kyrpides N."/>
            <person name="Mavromatis K."/>
            <person name="Pagani I."/>
            <person name="Ivanova N."/>
            <person name="Ovchinnikova G."/>
            <person name="Lu M."/>
            <person name="Detter J.C."/>
            <person name="Tapia R."/>
            <person name="Han C."/>
            <person name="Land M."/>
            <person name="Hauser L."/>
            <person name="Markowitz V."/>
            <person name="Cheng J.-F."/>
            <person name="Hugenholtz P."/>
            <person name="Woyke T."/>
            <person name="Wu D."/>
            <person name="Spring S."/>
            <person name="Schroeder M."/>
            <person name="Brambilla E."/>
            <person name="Klenk H.-P."/>
            <person name="Eisen J.A."/>
        </authorList>
    </citation>
    <scope>NUCLEOTIDE SEQUENCE [LARGE SCALE GENOMIC DNA]</scope>
    <source>
        <strain evidence="4">ATCC BAA-1237 / DSM 17374 / SPN1</strain>
    </source>
</reference>